<reference evidence="2" key="2">
    <citation type="submission" date="2022-06" db="UniProtKB">
        <authorList>
            <consortium name="EnsemblMetazoa"/>
        </authorList>
    </citation>
    <scope>IDENTIFICATION</scope>
</reference>
<dbReference type="GeneID" id="107884591"/>
<evidence type="ECO:0000313" key="3">
    <source>
        <dbReference type="Proteomes" id="UP000007819"/>
    </source>
</evidence>
<dbReference type="AlphaFoldDB" id="A0A8R2H7J1"/>
<proteinExistence type="predicted"/>
<dbReference type="Proteomes" id="UP000007819">
    <property type="component" value="Chromosome X"/>
</dbReference>
<keyword evidence="3" id="KW-1185">Reference proteome</keyword>
<evidence type="ECO:0008006" key="4">
    <source>
        <dbReference type="Google" id="ProtNLM"/>
    </source>
</evidence>
<organism evidence="2 3">
    <name type="scientific">Acyrthosiphon pisum</name>
    <name type="common">Pea aphid</name>
    <dbReference type="NCBI Taxonomy" id="7029"/>
    <lineage>
        <taxon>Eukaryota</taxon>
        <taxon>Metazoa</taxon>
        <taxon>Ecdysozoa</taxon>
        <taxon>Arthropoda</taxon>
        <taxon>Hexapoda</taxon>
        <taxon>Insecta</taxon>
        <taxon>Pterygota</taxon>
        <taxon>Neoptera</taxon>
        <taxon>Paraneoptera</taxon>
        <taxon>Hemiptera</taxon>
        <taxon>Sternorrhyncha</taxon>
        <taxon>Aphidomorpha</taxon>
        <taxon>Aphidoidea</taxon>
        <taxon>Aphididae</taxon>
        <taxon>Macrosiphini</taxon>
        <taxon>Acyrthosiphon</taxon>
    </lineage>
</organism>
<evidence type="ECO:0000256" key="1">
    <source>
        <dbReference type="SAM" id="MobiDB-lite"/>
    </source>
</evidence>
<feature type="region of interest" description="Disordered" evidence="1">
    <location>
        <begin position="1"/>
        <end position="24"/>
    </location>
</feature>
<dbReference type="OrthoDB" id="431720at2759"/>
<evidence type="ECO:0000313" key="2">
    <source>
        <dbReference type="EnsemblMetazoa" id="XP_016662507.1"/>
    </source>
</evidence>
<sequence>MRRRTGSLRRSFRVSNTHSKKKHKNYLQVSGRNVTKLSPSSSIEVDYLPGSYAKQRRDTKIQNGSVSLHRRLPVQMRNFNDSKEEMNGAMSLTRLSHSVPGSPIDDRLNSTEVIGSAESLVGRILAEQGLGKYCDEVFVQNTSKELREALNMTREEMDSAAHQLLAREQHGRPISFHEEDSNFV</sequence>
<dbReference type="EnsemblMetazoa" id="XM_016807018.2">
    <property type="protein sequence ID" value="XP_016662507.1"/>
    <property type="gene ID" value="LOC107884591"/>
</dbReference>
<protein>
    <recommendedName>
        <fullName evidence="4">Voltage-gated calcium channel subunit alpha C-terminal domain-containing protein</fullName>
    </recommendedName>
</protein>
<name>A0A8R2H7J1_ACYPI</name>
<accession>A0A8R2H7J1</accession>
<reference evidence="3" key="1">
    <citation type="submission" date="2010-06" db="EMBL/GenBank/DDBJ databases">
        <authorList>
            <person name="Jiang H."/>
            <person name="Abraham K."/>
            <person name="Ali S."/>
            <person name="Alsbrooks S.L."/>
            <person name="Anim B.N."/>
            <person name="Anosike U.S."/>
            <person name="Attaway T."/>
            <person name="Bandaranaike D.P."/>
            <person name="Battles P.K."/>
            <person name="Bell S.N."/>
            <person name="Bell A.V."/>
            <person name="Beltran B."/>
            <person name="Bickham C."/>
            <person name="Bustamante Y."/>
            <person name="Caleb T."/>
            <person name="Canada A."/>
            <person name="Cardenas V."/>
            <person name="Carter K."/>
            <person name="Chacko J."/>
            <person name="Chandrabose M.N."/>
            <person name="Chavez D."/>
            <person name="Chavez A."/>
            <person name="Chen L."/>
            <person name="Chu H.-S."/>
            <person name="Claassen K.J."/>
            <person name="Cockrell R."/>
            <person name="Collins M."/>
            <person name="Cooper J.A."/>
            <person name="Cree A."/>
            <person name="Curry S.M."/>
            <person name="Da Y."/>
            <person name="Dao M.D."/>
            <person name="Das B."/>
            <person name="Davila M.-L."/>
            <person name="Davy-Carroll L."/>
            <person name="Denson S."/>
            <person name="Dinh H."/>
            <person name="Ebong V.E."/>
            <person name="Edwards J.R."/>
            <person name="Egan A."/>
            <person name="El-Daye J."/>
            <person name="Escobedo L."/>
            <person name="Fernandez S."/>
            <person name="Fernando P.R."/>
            <person name="Flagg N."/>
            <person name="Forbes L.D."/>
            <person name="Fowler R.G."/>
            <person name="Fu Q."/>
            <person name="Gabisi R.A."/>
            <person name="Ganer J."/>
            <person name="Garbino Pronczuk A."/>
            <person name="Garcia R.M."/>
            <person name="Garner T."/>
            <person name="Garrett T.E."/>
            <person name="Gonzalez D.A."/>
            <person name="Hamid H."/>
            <person name="Hawkins E.S."/>
            <person name="Hirani K."/>
            <person name="Hogues M.E."/>
            <person name="Hollins B."/>
            <person name="Hsiao C.-H."/>
            <person name="Jabil R."/>
            <person name="James M.L."/>
            <person name="Jhangiani S.N."/>
            <person name="Johnson B."/>
            <person name="Johnson Q."/>
            <person name="Joshi V."/>
            <person name="Kalu J.B."/>
            <person name="Kam C."/>
            <person name="Kashfia A."/>
            <person name="Keebler J."/>
            <person name="Kisamo H."/>
            <person name="Kovar C.L."/>
            <person name="Lago L.A."/>
            <person name="Lai C.-Y."/>
            <person name="Laidlaw J."/>
            <person name="Lara F."/>
            <person name="Le T.-K."/>
            <person name="Lee S.L."/>
            <person name="Legall F.H."/>
            <person name="Lemon S.J."/>
            <person name="Lewis L.R."/>
            <person name="Li B."/>
            <person name="Liu Y."/>
            <person name="Liu Y.-S."/>
            <person name="Lopez J."/>
            <person name="Lozado R.J."/>
            <person name="Lu J."/>
            <person name="Madu R.C."/>
            <person name="Maheshwari M."/>
            <person name="Maheshwari R."/>
            <person name="Malloy K."/>
            <person name="Martinez E."/>
            <person name="Mathew T."/>
            <person name="Mercado I.C."/>
            <person name="Mercado C."/>
            <person name="Meyer B."/>
            <person name="Montgomery K."/>
            <person name="Morgan M.B."/>
            <person name="Munidasa M."/>
            <person name="Nazareth L.V."/>
            <person name="Nelson J."/>
            <person name="Ng B.M."/>
            <person name="Nguyen N.B."/>
            <person name="Nguyen P.Q."/>
            <person name="Nguyen T."/>
            <person name="Obregon M."/>
            <person name="Okwuonu G.O."/>
            <person name="Onwere C.G."/>
            <person name="Orozco G."/>
            <person name="Parra A."/>
            <person name="Patel S."/>
            <person name="Patil S."/>
            <person name="Perez A."/>
            <person name="Perez Y."/>
            <person name="Pham C."/>
            <person name="Primus E.L."/>
            <person name="Pu L.-L."/>
            <person name="Puazo M."/>
            <person name="Qin X."/>
            <person name="Quiroz J.B."/>
            <person name="Reese J."/>
            <person name="Richards S."/>
            <person name="Rives C.M."/>
            <person name="Robberts R."/>
            <person name="Ruiz S.J."/>
            <person name="Ruiz M.J."/>
            <person name="Santibanez J."/>
            <person name="Schneider B.W."/>
            <person name="Sisson I."/>
            <person name="Smith M."/>
            <person name="Sodergren E."/>
            <person name="Song X.-Z."/>
            <person name="Song B.B."/>
            <person name="Summersgill H."/>
            <person name="Thelus R."/>
            <person name="Thornton R.D."/>
            <person name="Trejos Z.Y."/>
            <person name="Usmani K."/>
            <person name="Vattathil S."/>
            <person name="Villasana D."/>
            <person name="Walker D.L."/>
            <person name="Wang S."/>
            <person name="Wang K."/>
            <person name="White C.S."/>
            <person name="Williams A.C."/>
            <person name="Williamson J."/>
            <person name="Wilson K."/>
            <person name="Woghiren I.O."/>
            <person name="Woodworth J.R."/>
            <person name="Worley K.C."/>
            <person name="Wright R.A."/>
            <person name="Wu W."/>
            <person name="Young L."/>
            <person name="Zhang L."/>
            <person name="Zhang J."/>
            <person name="Zhu Y."/>
            <person name="Muzny D.M."/>
            <person name="Weinstock G."/>
            <person name="Gibbs R.A."/>
        </authorList>
    </citation>
    <scope>NUCLEOTIDE SEQUENCE [LARGE SCALE GENOMIC DNA]</scope>
    <source>
        <strain evidence="3">LSR1</strain>
    </source>
</reference>
<dbReference type="RefSeq" id="XP_016662507.1">
    <property type="nucleotide sequence ID" value="XM_016807018.2"/>
</dbReference>